<dbReference type="EMBL" id="JABJWZ010000142">
    <property type="protein sequence ID" value="MBB1254827.1"/>
    <property type="molecule type" value="Genomic_DNA"/>
</dbReference>
<dbReference type="Pfam" id="PF10825">
    <property type="entry name" value="DUF2752"/>
    <property type="match status" value="1"/>
</dbReference>
<evidence type="ECO:0000313" key="5">
    <source>
        <dbReference type="Proteomes" id="UP000517765"/>
    </source>
</evidence>
<proteinExistence type="predicted"/>
<accession>A0A7W3WM31</accession>
<dbReference type="InterPro" id="IPR021215">
    <property type="entry name" value="DUF2752"/>
</dbReference>
<keyword evidence="2" id="KW-0732">Signal</keyword>
<dbReference type="Proteomes" id="UP000517765">
    <property type="component" value="Unassembled WGS sequence"/>
</dbReference>
<reference evidence="5 6" key="1">
    <citation type="submission" date="2020-05" db="EMBL/GenBank/DDBJ databases">
        <title>Classification of alakaliphilic streptomycetes isolated from an alkaline soil next to Lonar Crater, India and a proposal for the recognition of Streptomyces alkaliterrae sp. nov.</title>
        <authorList>
            <person name="Golinska P."/>
        </authorList>
    </citation>
    <scope>NUCLEOTIDE SEQUENCE [LARGE SCALE GENOMIC DNA]</scope>
    <source>
        <strain evidence="6">OF3</strain>
        <strain evidence="5">OF8</strain>
    </source>
</reference>
<dbReference type="AlphaFoldDB" id="A0A7W3WM31"/>
<feature type="transmembrane region" description="Helical" evidence="1">
    <location>
        <begin position="105"/>
        <end position="124"/>
    </location>
</feature>
<feature type="transmembrane region" description="Helical" evidence="1">
    <location>
        <begin position="63"/>
        <end position="85"/>
    </location>
</feature>
<evidence type="ECO:0000313" key="4">
    <source>
        <dbReference type="EMBL" id="MBB1261496.1"/>
    </source>
</evidence>
<evidence type="ECO:0000256" key="1">
    <source>
        <dbReference type="SAM" id="Phobius"/>
    </source>
</evidence>
<feature type="signal peptide" evidence="2">
    <location>
        <begin position="1"/>
        <end position="20"/>
    </location>
</feature>
<evidence type="ECO:0000256" key="2">
    <source>
        <dbReference type="SAM" id="SignalP"/>
    </source>
</evidence>
<evidence type="ECO:0000313" key="6">
    <source>
        <dbReference type="Proteomes" id="UP000525686"/>
    </source>
</evidence>
<keyword evidence="1" id="KW-1133">Transmembrane helix</keyword>
<reference evidence="3" key="2">
    <citation type="journal article" name="Syst. Appl. Microbiol.">
        <title>Streptomyces alkaliterrae sp. nov., isolated from an alkaline soil, and emended descriptions of Streptomyces alkaliphilus, Streptomyces calidiresistens and Streptomyces durbertensis.</title>
        <authorList>
            <person name="Swiecimska M."/>
            <person name="Golinska P."/>
            <person name="Nouioui I."/>
            <person name="Wypij M."/>
            <person name="Rai M."/>
            <person name="Sangal V."/>
            <person name="Goodfellow M."/>
        </authorList>
    </citation>
    <scope>NUCLEOTIDE SEQUENCE</scope>
    <source>
        <strain evidence="3">OF3</strain>
        <strain evidence="4">OF8</strain>
    </source>
</reference>
<name>A0A7W3WM31_9ACTN</name>
<protein>
    <submittedName>
        <fullName evidence="3">DUF2752 domain-containing protein</fullName>
    </submittedName>
</protein>
<keyword evidence="1" id="KW-0472">Membrane</keyword>
<comment type="caution">
    <text evidence="3">The sequence shown here is derived from an EMBL/GenBank/DDBJ whole genome shotgun (WGS) entry which is preliminary data.</text>
</comment>
<evidence type="ECO:0000313" key="3">
    <source>
        <dbReference type="EMBL" id="MBB1254827.1"/>
    </source>
</evidence>
<dbReference type="EMBL" id="JABJXA010000179">
    <property type="protein sequence ID" value="MBB1261496.1"/>
    <property type="molecule type" value="Genomic_DNA"/>
</dbReference>
<dbReference type="RefSeq" id="WP_181354717.1">
    <property type="nucleotide sequence ID" value="NZ_JABJWZ010000142.1"/>
</dbReference>
<dbReference type="Proteomes" id="UP000525686">
    <property type="component" value="Unassembled WGS sequence"/>
</dbReference>
<gene>
    <name evidence="3" type="ORF">H3146_15895</name>
    <name evidence="4" type="ORF">H3147_22185</name>
</gene>
<sequence length="132" mass="13677">MTSARLPALAALAATAAAVAVVGVVDPNEPGRYPVCPLLRHTGVLCPGCGGLRSLHALAHGDLPTALAANVLVVLALLLAAGWWLRWFALAGRPRRPTRARRASLVPLWLALAVLGAFTLVRNLPFGAALAP</sequence>
<organism evidence="3 6">
    <name type="scientific">Streptomyces alkaliterrae</name>
    <dbReference type="NCBI Taxonomy" id="2213162"/>
    <lineage>
        <taxon>Bacteria</taxon>
        <taxon>Bacillati</taxon>
        <taxon>Actinomycetota</taxon>
        <taxon>Actinomycetes</taxon>
        <taxon>Kitasatosporales</taxon>
        <taxon>Streptomycetaceae</taxon>
        <taxon>Streptomyces</taxon>
    </lineage>
</organism>
<keyword evidence="1" id="KW-0812">Transmembrane</keyword>
<feature type="chain" id="PRO_5038257439" evidence="2">
    <location>
        <begin position="21"/>
        <end position="132"/>
    </location>
</feature>